<proteinExistence type="predicted"/>
<dbReference type="Pfam" id="PF03819">
    <property type="entry name" value="MazG"/>
    <property type="match status" value="1"/>
</dbReference>
<dbReference type="Gene3D" id="1.10.287.1080">
    <property type="entry name" value="MazG-like"/>
    <property type="match status" value="1"/>
</dbReference>
<feature type="domain" description="NTP pyrophosphohydrolase MazG-like" evidence="1">
    <location>
        <begin position="47"/>
        <end position="107"/>
    </location>
</feature>
<reference evidence="2" key="1">
    <citation type="submission" date="2014-02" db="EMBL/GenBank/DDBJ databases">
        <authorList>
            <person name="Zhao D."/>
            <person name="Dong X."/>
            <person name="Li Y."/>
            <person name="Lv L."/>
            <person name="Zhao D."/>
            <person name="Gao Y."/>
            <person name="Wang Y."/>
            <person name="Li Y."/>
        </authorList>
    </citation>
    <scope>NUCLEOTIDE SEQUENCE</scope>
    <source>
        <strain evidence="2">CGMCC 7049</strain>
    </source>
</reference>
<accession>A0AAU7NJ18</accession>
<dbReference type="SUPFAM" id="SSF101386">
    <property type="entry name" value="all-alpha NTP pyrophosphatases"/>
    <property type="match status" value="1"/>
</dbReference>
<dbReference type="AlphaFoldDB" id="A0AAU7NJ18"/>
<evidence type="ECO:0000313" key="2">
    <source>
        <dbReference type="EMBL" id="XBS07607.1"/>
    </source>
</evidence>
<evidence type="ECO:0000259" key="1">
    <source>
        <dbReference type="Pfam" id="PF03819"/>
    </source>
</evidence>
<dbReference type="RefSeq" id="WP_201245018.1">
    <property type="nucleotide sequence ID" value="NZ_CP157400.1"/>
</dbReference>
<dbReference type="InterPro" id="IPR004518">
    <property type="entry name" value="MazG-like_dom"/>
</dbReference>
<protein>
    <submittedName>
        <fullName evidence="2">MazG-like family protein</fullName>
    </submittedName>
</protein>
<dbReference type="CDD" id="cd11540">
    <property type="entry name" value="NTP-PPase_u3"/>
    <property type="match status" value="1"/>
</dbReference>
<reference evidence="2" key="2">
    <citation type="submission" date="2024-05" db="EMBL/GenBank/DDBJ databases">
        <authorList>
            <person name="Chen H."/>
        </authorList>
    </citation>
    <scope>NUCLEOTIDE SEQUENCE</scope>
    <source>
        <strain evidence="2">CGMCC 7049</strain>
    </source>
</reference>
<gene>
    <name evidence="2" type="ORF">BB06_05065</name>
</gene>
<organism evidence="2">
    <name type="scientific">Pediococcus pentosaceus CGMCC 7049</name>
    <dbReference type="NCBI Taxonomy" id="1460385"/>
    <lineage>
        <taxon>Bacteria</taxon>
        <taxon>Bacillati</taxon>
        <taxon>Bacillota</taxon>
        <taxon>Bacilli</taxon>
        <taxon>Lactobacillales</taxon>
        <taxon>Lactobacillaceae</taxon>
        <taxon>Pediococcus</taxon>
    </lineage>
</organism>
<dbReference type="EMBL" id="CP157400">
    <property type="protein sequence ID" value="XBS07607.1"/>
    <property type="molecule type" value="Genomic_DNA"/>
</dbReference>
<sequence>MDKSELDKMMGDAFENAKASYHLYDAVKNIKKWGAVRGITDGNPSRQLNKLTEELGELAEGFNKKVPEQVEDSLGDMFVVMALFAEQNGLDIVDCIQTAYETIKDREGKTVDGVFVKSADLEDEQC</sequence>
<name>A0AAU7NJ18_PEDPE</name>